<dbReference type="EMBL" id="JAUSZT010000003">
    <property type="protein sequence ID" value="MDQ0997734.1"/>
    <property type="molecule type" value="Genomic_DNA"/>
</dbReference>
<organism evidence="1 2">
    <name type="scientific">Phyllobacterium ifriqiyense</name>
    <dbReference type="NCBI Taxonomy" id="314238"/>
    <lineage>
        <taxon>Bacteria</taxon>
        <taxon>Pseudomonadati</taxon>
        <taxon>Pseudomonadota</taxon>
        <taxon>Alphaproteobacteria</taxon>
        <taxon>Hyphomicrobiales</taxon>
        <taxon>Phyllobacteriaceae</taxon>
        <taxon>Phyllobacterium</taxon>
    </lineage>
</organism>
<evidence type="ECO:0000313" key="1">
    <source>
        <dbReference type="EMBL" id="MDQ0997734.1"/>
    </source>
</evidence>
<protein>
    <submittedName>
        <fullName evidence="1">Catechol 2,3-dioxygenase-like lactoylglutathione lyase family enzyme</fullName>
    </submittedName>
</protein>
<accession>A0ABU0SAG5</accession>
<gene>
    <name evidence="1" type="ORF">QFZ34_002916</name>
</gene>
<reference evidence="1 2" key="1">
    <citation type="submission" date="2023-07" db="EMBL/GenBank/DDBJ databases">
        <title>Comparative genomics of wheat-associated soil bacteria to identify genetic determinants of phenazine resistance.</title>
        <authorList>
            <person name="Mouncey N."/>
        </authorList>
    </citation>
    <scope>NUCLEOTIDE SEQUENCE [LARGE SCALE GENOMIC DNA]</scope>
    <source>
        <strain evidence="1 2">W4I11</strain>
    </source>
</reference>
<name>A0ABU0SAG5_9HYPH</name>
<keyword evidence="2" id="KW-1185">Reference proteome</keyword>
<evidence type="ECO:0000313" key="2">
    <source>
        <dbReference type="Proteomes" id="UP001237780"/>
    </source>
</evidence>
<sequence length="121" mass="13466">MRPSYEGSHNIAMKVPPHQYEATVAFYRDIIGLEPLTNHLPYVGFHFGSNQLWIDKAPGLSQSELWLEIAADNVGAAAGDLAEAGIVRCDEIEELPEGHKDFWITSPCQIIHHVSQKGEGW</sequence>
<dbReference type="Gene3D" id="3.10.180.10">
    <property type="entry name" value="2,3-Dihydroxybiphenyl 1,2-Dioxygenase, domain 1"/>
    <property type="match status" value="1"/>
</dbReference>
<dbReference type="SUPFAM" id="SSF54593">
    <property type="entry name" value="Glyoxalase/Bleomycin resistance protein/Dihydroxybiphenyl dioxygenase"/>
    <property type="match status" value="1"/>
</dbReference>
<dbReference type="RefSeq" id="WP_307282045.1">
    <property type="nucleotide sequence ID" value="NZ_JAUSZT010000003.1"/>
</dbReference>
<dbReference type="Proteomes" id="UP001237780">
    <property type="component" value="Unassembled WGS sequence"/>
</dbReference>
<comment type="caution">
    <text evidence="1">The sequence shown here is derived from an EMBL/GenBank/DDBJ whole genome shotgun (WGS) entry which is preliminary data.</text>
</comment>
<dbReference type="InterPro" id="IPR029068">
    <property type="entry name" value="Glyas_Bleomycin-R_OHBP_Dase"/>
</dbReference>
<proteinExistence type="predicted"/>